<dbReference type="EMBL" id="JACHIN010000031">
    <property type="protein sequence ID" value="MBB5085128.1"/>
    <property type="molecule type" value="Genomic_DNA"/>
</dbReference>
<proteinExistence type="predicted"/>
<organism evidence="1 2">
    <name type="scientific">Nonomuraea endophytica</name>
    <dbReference type="NCBI Taxonomy" id="714136"/>
    <lineage>
        <taxon>Bacteria</taxon>
        <taxon>Bacillati</taxon>
        <taxon>Actinomycetota</taxon>
        <taxon>Actinomycetes</taxon>
        <taxon>Streptosporangiales</taxon>
        <taxon>Streptosporangiaceae</taxon>
        <taxon>Nonomuraea</taxon>
    </lineage>
</organism>
<dbReference type="RefSeq" id="WP_184976294.1">
    <property type="nucleotide sequence ID" value="NZ_JACHIN010000031.1"/>
</dbReference>
<name>A0A7W8AHT9_9ACTN</name>
<comment type="caution">
    <text evidence="1">The sequence shown here is derived from an EMBL/GenBank/DDBJ whole genome shotgun (WGS) entry which is preliminary data.</text>
</comment>
<evidence type="ECO:0000313" key="1">
    <source>
        <dbReference type="EMBL" id="MBB5085128.1"/>
    </source>
</evidence>
<protein>
    <recommendedName>
        <fullName evidence="3">DUF4267 domain-containing protein</fullName>
    </recommendedName>
</protein>
<reference evidence="1 2" key="1">
    <citation type="submission" date="2020-08" db="EMBL/GenBank/DDBJ databases">
        <title>Genomic Encyclopedia of Type Strains, Phase IV (KMG-IV): sequencing the most valuable type-strain genomes for metagenomic binning, comparative biology and taxonomic classification.</title>
        <authorList>
            <person name="Goeker M."/>
        </authorList>
    </citation>
    <scope>NUCLEOTIDE SEQUENCE [LARGE SCALE GENOMIC DNA]</scope>
    <source>
        <strain evidence="1 2">DSM 45385</strain>
    </source>
</reference>
<gene>
    <name evidence="1" type="ORF">HNR40_010642</name>
</gene>
<evidence type="ECO:0000313" key="2">
    <source>
        <dbReference type="Proteomes" id="UP000568380"/>
    </source>
</evidence>
<sequence>MTLLPRILGAITVLYSAAIIVRPRLLAGPCDLVDKAGEPLPGVSTLIAAVGARDLAIGAAMVAAPEGVALRTAIAARVASDLSDAAVFGSTLPTRGARTRIGVFALVWATACALSMPAWRRTAYGRPMSRHD</sequence>
<accession>A0A7W8AHT9</accession>
<evidence type="ECO:0008006" key="3">
    <source>
        <dbReference type="Google" id="ProtNLM"/>
    </source>
</evidence>
<dbReference type="AlphaFoldDB" id="A0A7W8AHT9"/>
<dbReference type="Proteomes" id="UP000568380">
    <property type="component" value="Unassembled WGS sequence"/>
</dbReference>
<keyword evidence="2" id="KW-1185">Reference proteome</keyword>